<evidence type="ECO:0000256" key="4">
    <source>
        <dbReference type="ARBA" id="ARBA00022825"/>
    </source>
</evidence>
<dbReference type="EMBL" id="AP006840">
    <property type="protein sequence ID" value="BAD39127.1"/>
    <property type="molecule type" value="Genomic_DNA"/>
</dbReference>
<dbReference type="InterPro" id="IPR001478">
    <property type="entry name" value="PDZ"/>
</dbReference>
<reference evidence="7 8" key="1">
    <citation type="journal article" date="2004" name="Nucleic Acids Res.">
        <title>Genome sequence of Symbiobacterium thermophilum, an uncultivable bacterium that depends on microbial commensalism.</title>
        <authorList>
            <person name="Ueda K."/>
            <person name="Yamashita A."/>
            <person name="Ishikawa J."/>
            <person name="Shimada M."/>
            <person name="Watsuji T."/>
            <person name="Morimura K."/>
            <person name="Ikeda H."/>
            <person name="Hattori M."/>
            <person name="Beppu T."/>
        </authorList>
    </citation>
    <scope>NUCLEOTIDE SEQUENCE [LARGE SCALE GENOMIC DNA]</scope>
    <source>
        <strain evidence="8">T / IAM 14863</strain>
    </source>
</reference>
<dbReference type="STRING" id="292459.STH142"/>
<dbReference type="GO" id="GO:0004175">
    <property type="term" value="F:endopeptidase activity"/>
    <property type="evidence" value="ECO:0007669"/>
    <property type="project" value="TreeGrafter"/>
</dbReference>
<dbReference type="Gene3D" id="3.90.226.10">
    <property type="entry name" value="2-enoyl-CoA Hydratase, Chain A, domain 1"/>
    <property type="match status" value="1"/>
</dbReference>
<dbReference type="KEGG" id="sth:STH142"/>
<accession>Q67T66</accession>
<evidence type="ECO:0000259" key="6">
    <source>
        <dbReference type="PROSITE" id="PS50106"/>
    </source>
</evidence>
<dbReference type="GO" id="GO:0008236">
    <property type="term" value="F:serine-type peptidase activity"/>
    <property type="evidence" value="ECO:0007669"/>
    <property type="project" value="UniProtKB-KW"/>
</dbReference>
<dbReference type="FunFam" id="2.30.42.10:FF:000063">
    <property type="entry name" value="Peptidase, S41 family"/>
    <property type="match status" value="1"/>
</dbReference>
<dbReference type="GO" id="GO:0007165">
    <property type="term" value="P:signal transduction"/>
    <property type="evidence" value="ECO:0007669"/>
    <property type="project" value="TreeGrafter"/>
</dbReference>
<dbReference type="Pfam" id="PF22694">
    <property type="entry name" value="CtpB_N-like"/>
    <property type="match status" value="1"/>
</dbReference>
<dbReference type="Gene3D" id="3.30.750.44">
    <property type="match status" value="1"/>
</dbReference>
<dbReference type="InterPro" id="IPR036034">
    <property type="entry name" value="PDZ_sf"/>
</dbReference>
<dbReference type="eggNOG" id="COG0793">
    <property type="taxonomic scope" value="Bacteria"/>
</dbReference>
<keyword evidence="8" id="KW-1185">Reference proteome</keyword>
<dbReference type="SMART" id="SM00228">
    <property type="entry name" value="PDZ"/>
    <property type="match status" value="1"/>
</dbReference>
<dbReference type="Gene3D" id="2.30.42.10">
    <property type="match status" value="1"/>
</dbReference>
<comment type="similarity">
    <text evidence="1 5">Belongs to the peptidase S41A family.</text>
</comment>
<organism evidence="7 8">
    <name type="scientific">Symbiobacterium thermophilum (strain DSM 24528 / JCM 14929 / IAM 14863 / T)</name>
    <dbReference type="NCBI Taxonomy" id="292459"/>
    <lineage>
        <taxon>Bacteria</taxon>
        <taxon>Bacillati</taxon>
        <taxon>Bacillota</taxon>
        <taxon>Clostridia</taxon>
        <taxon>Eubacteriales</taxon>
        <taxon>Symbiobacteriaceae</taxon>
        <taxon>Symbiobacterium</taxon>
    </lineage>
</organism>
<evidence type="ECO:0000256" key="5">
    <source>
        <dbReference type="RuleBase" id="RU004404"/>
    </source>
</evidence>
<feature type="domain" description="PDZ" evidence="6">
    <location>
        <begin position="129"/>
        <end position="199"/>
    </location>
</feature>
<dbReference type="InterPro" id="IPR055210">
    <property type="entry name" value="CtpA/B_N"/>
</dbReference>
<keyword evidence="3 5" id="KW-0378">Hydrolase</keyword>
<proteinExistence type="inferred from homology"/>
<keyword evidence="4 5" id="KW-0720">Serine protease</keyword>
<dbReference type="Pfam" id="PF03572">
    <property type="entry name" value="Peptidase_S41"/>
    <property type="match status" value="1"/>
</dbReference>
<evidence type="ECO:0000313" key="7">
    <source>
        <dbReference type="EMBL" id="BAD39127.1"/>
    </source>
</evidence>
<dbReference type="PANTHER" id="PTHR32060:SF30">
    <property type="entry name" value="CARBOXY-TERMINAL PROCESSING PROTEASE CTPA"/>
    <property type="match status" value="1"/>
</dbReference>
<dbReference type="GO" id="GO:0006508">
    <property type="term" value="P:proteolysis"/>
    <property type="evidence" value="ECO:0007669"/>
    <property type="project" value="UniProtKB-KW"/>
</dbReference>
<evidence type="ECO:0000256" key="3">
    <source>
        <dbReference type="ARBA" id="ARBA00022801"/>
    </source>
</evidence>
<dbReference type="SUPFAM" id="SSF50156">
    <property type="entry name" value="PDZ domain-like"/>
    <property type="match status" value="1"/>
</dbReference>
<dbReference type="InterPro" id="IPR005151">
    <property type="entry name" value="Tail-specific_protease"/>
</dbReference>
<protein>
    <submittedName>
        <fullName evidence="7">Carboxy-terminal processing protease</fullName>
    </submittedName>
</protein>
<dbReference type="InterPro" id="IPR041489">
    <property type="entry name" value="PDZ_6"/>
</dbReference>
<dbReference type="PROSITE" id="PS50106">
    <property type="entry name" value="PDZ"/>
    <property type="match status" value="1"/>
</dbReference>
<dbReference type="PANTHER" id="PTHR32060">
    <property type="entry name" value="TAIL-SPECIFIC PROTEASE"/>
    <property type="match status" value="1"/>
</dbReference>
<dbReference type="SUPFAM" id="SSF52096">
    <property type="entry name" value="ClpP/crotonase"/>
    <property type="match status" value="1"/>
</dbReference>
<keyword evidence="2 5" id="KW-0645">Protease</keyword>
<evidence type="ECO:0000313" key="8">
    <source>
        <dbReference type="Proteomes" id="UP000000417"/>
    </source>
</evidence>
<dbReference type="GO" id="GO:0030288">
    <property type="term" value="C:outer membrane-bounded periplasmic space"/>
    <property type="evidence" value="ECO:0007669"/>
    <property type="project" value="TreeGrafter"/>
</dbReference>
<dbReference type="HOGENOM" id="CLU_017295_3_2_9"/>
<name>Q67T66_SYMTH</name>
<gene>
    <name evidence="7" type="ordered locus">STH142</name>
</gene>
<dbReference type="AlphaFoldDB" id="Q67T66"/>
<evidence type="ECO:0000256" key="2">
    <source>
        <dbReference type="ARBA" id="ARBA00022670"/>
    </source>
</evidence>
<evidence type="ECO:0000256" key="1">
    <source>
        <dbReference type="ARBA" id="ARBA00009179"/>
    </source>
</evidence>
<dbReference type="NCBIfam" id="TIGR00225">
    <property type="entry name" value="prc"/>
    <property type="match status" value="1"/>
</dbReference>
<dbReference type="CDD" id="cd06782">
    <property type="entry name" value="cpPDZ_CPP-like"/>
    <property type="match status" value="1"/>
</dbReference>
<dbReference type="InterPro" id="IPR004447">
    <property type="entry name" value="Peptidase_S41A"/>
</dbReference>
<dbReference type="SMART" id="SM00245">
    <property type="entry name" value="TSPc"/>
    <property type="match status" value="1"/>
</dbReference>
<dbReference type="InterPro" id="IPR029045">
    <property type="entry name" value="ClpP/crotonase-like_dom_sf"/>
</dbReference>
<dbReference type="Proteomes" id="UP000000417">
    <property type="component" value="Chromosome"/>
</dbReference>
<dbReference type="Pfam" id="PF17820">
    <property type="entry name" value="PDZ_6"/>
    <property type="match status" value="1"/>
</dbReference>
<sequence length="420" mass="45089">MFATERMTLNMDERRTRFGLSLLLVAVTGVVSYALGALGWPPALQESMSQLRDRLPVAGSSLSGLQVERLEEVMRAIQGQYVEEVDVEALNVGALRGMVEALGDRYSTFFTPEEYRSFVEGFEPTFSGIGVTVEISQQTGLLTVVSPIKGSPGAKAGLRTGDAIIQVDGRDITGMSLNEAVALIKGPKGTQVRLLVKREGEPEPLEFVITRDTITVPVLDYRMIDQEAGIGYIQLFEFSKKGAASQVKEAIAELRSQGMTRLIFDVRQNPGGLLDEVVEIASFFLPTGDPVVHIVERAKEPRALTAKEAEKWTGPLVVLVDGGSASASEILAGAVKDAGVGTLIGAKTFGKGSVQTFWRLQDGSGIKLTTAKYLTAGGHSIDGQGVEPDIVVGNPNRIIPGEPGDPQLEAAVRHIREMEP</sequence>
<dbReference type="CDD" id="cd07560">
    <property type="entry name" value="Peptidase_S41_CPP"/>
    <property type="match status" value="1"/>
</dbReference>